<protein>
    <recommendedName>
        <fullName evidence="9">PUM-HD domain-containing protein</fullName>
    </recommendedName>
</protein>
<feature type="compositionally biased region" description="Basic residues" evidence="4">
    <location>
        <begin position="1"/>
        <end position="10"/>
    </location>
</feature>
<reference evidence="8" key="1">
    <citation type="submission" date="2023-07" db="EMBL/GenBank/DDBJ databases">
        <title>A draft genome of Kazachstania heterogenica Y-27499.</title>
        <authorList>
            <person name="Donic C."/>
            <person name="Kralova J.S."/>
            <person name="Fidel L."/>
            <person name="Ben-Dor S."/>
            <person name="Jung S."/>
        </authorList>
    </citation>
    <scope>NUCLEOTIDE SEQUENCE [LARGE SCALE GENOMIC DNA]</scope>
    <source>
        <strain evidence="8">Y27499</strain>
    </source>
</reference>
<feature type="domain" description="PUM-HD" evidence="6">
    <location>
        <begin position="106"/>
        <end position="455"/>
    </location>
</feature>
<proteinExistence type="predicted"/>
<feature type="repeat" description="Pumilio" evidence="3">
    <location>
        <begin position="164"/>
        <end position="199"/>
    </location>
</feature>
<dbReference type="PROSITE" id="PS50302">
    <property type="entry name" value="PUM"/>
    <property type="match status" value="3"/>
</dbReference>
<dbReference type="InterPro" id="IPR011989">
    <property type="entry name" value="ARM-like"/>
</dbReference>
<dbReference type="Proteomes" id="UP001306508">
    <property type="component" value="Unassembled WGS sequence"/>
</dbReference>
<dbReference type="PANTHER" id="PTHR13389">
    <property type="entry name" value="PUMILIO HOMOLOG 3"/>
    <property type="match status" value="1"/>
</dbReference>
<feature type="domain" description="CNH" evidence="5">
    <location>
        <begin position="680"/>
        <end position="960"/>
    </location>
</feature>
<dbReference type="InterPro" id="IPR012959">
    <property type="entry name" value="CPL_dom"/>
</dbReference>
<sequence>MAPTTSKKRSVNSQDFEAKNIKKPRISVDSSDEDNLDNMSEDDLDADPEQENEKDVEEEEGAENDNFVKQESSSNHAEQKRLLKERKLQRKSGSEIQHIKHIWEKLRCKSPPLPKNIRDKLSNEIWDVAKDKISDLVLKHDASRIVQTLVKYSNKERREQIVLALKGKFYLLATSSYGKYLLVKLLHYGSRNSKQLIINELHGNLRKLMRHREGAYVVEDLYVLYATNEQRQQMIREFWGSEYAVFRDEHSNLTIENVCNKSVEKRNIIARNLIGTIAASVEKGSTGFQILHAAMREMIKIANQKEINEMIELLHEQFAELVHTPEGSEVACTLIAKATAKQRKLILKALKVHAEELIKNEHGNIVFITLLLTVDDTVLIFKTFSDIVKEHLTDFILNKYGRRPFLYMLLELDGKYFAPNVKKELNKYIEMSKESSKKDPLVRRQQLLNKFAPLILKIVNKDYSDLLSANIGSQFISELLTSDDLYEQLDDRGKKQFHELVESISIAFKGDITEDEHPIHRPFSARLLKSLIQGGKWNNKEKKIEPLIKVEGLGVKFACKFYDEIVDSSNLLTWINNKDSSFIIVALYESLHEKDEGKQLLDDLNSIKQDIDVSEETVNKGAQLLFKEIEEFENNSKTIIKEEQDEELETQEEIKVSDFSLDASDGPFSLLPIIEDLSGKLNYTCCESYAEHIYLGTETGELLHYFEIETGNYFLVSRIKLDDSKAEPIDKIILLPSIERAGVLSQGILTLFLLPEFAPVPNSKCLRSINDVQIIKNNMINSIMVFFLDHSAIYQVSSSSFNLLKKFDNLCDVRKALIKKDKLILAQRNEYMIFDMLANKEVPLFKVSETDSAPNEIGSNGLIPIIADFSSKEVLVCSGGSSYENEAMALVINLDGDITQGTITLRNYPRDIVVFFPYVMVNIDFQEIDIFKLVSNENPILIQTIKYNNINNERLTDIRLMFNKVNKFFHSDAYLTNADDKRLQKIDQIIDKLRSSPLVISNNKLNMDVIKESPPTTVEYRIDREKAFIKDIINFSTNLIFYDNFAVYETFQMPFFMEIKNYNEIQIVNIEKYLTSNSNNAQLNRIQQVEIKYLKLLHHLLVLLHCDIIDKNSIKLWCWDMKYIDIRILLYLFDLIILGECWCPNGLLSFINKLKSLKVINKLSSQSEILEYLKIMKQYLIKKYSNDKDFIEYNIIMITLDVNIFMQQLNSKIKINLDDFEEISLNAIIKTIKDNNTIEQKSLLTEIYIKQGMVDDVIAILKEDKKYLNLLNFLIKNVDNLTNDYKQNNILTDLATIITNESFDGNHSDKNKNDNEIIKKTLKLMSDIHIDYHAILDLIDNISLKVHILEIIGIEDRQDKGFLMDYYIGKMYEIIIKEALSGAFEKIVNEYRDDLNYSKPNILEYLRCKFKYDSKFSRFQTQYERIIKLCKGDDHLSNQLYEHIIKFSKDDNYTHDILVILFFFDYEDRNVHKKLVCHHLNDKQLLNQALKYNDFKEVDKRIDKFNILEVLRWITNIAKIPYSSELICKILIKHRQIYENNKSLILEMIRDIIPKESPVAIISPFLISVLNQEKSLAEDVTIKKMLLKSELNRFNEVLGIVDKIED</sequence>
<keyword evidence="1" id="KW-0677">Repeat</keyword>
<evidence type="ECO:0000313" key="8">
    <source>
        <dbReference type="Proteomes" id="UP001306508"/>
    </source>
</evidence>
<organism evidence="7 8">
    <name type="scientific">Arxiozyma heterogenica</name>
    <dbReference type="NCBI Taxonomy" id="278026"/>
    <lineage>
        <taxon>Eukaryota</taxon>
        <taxon>Fungi</taxon>
        <taxon>Dikarya</taxon>
        <taxon>Ascomycota</taxon>
        <taxon>Saccharomycotina</taxon>
        <taxon>Saccharomycetes</taxon>
        <taxon>Saccharomycetales</taxon>
        <taxon>Saccharomycetaceae</taxon>
        <taxon>Arxiozyma</taxon>
    </lineage>
</organism>
<dbReference type="GO" id="GO:0010629">
    <property type="term" value="P:negative regulation of gene expression"/>
    <property type="evidence" value="ECO:0007669"/>
    <property type="project" value="UniProtKB-ARBA"/>
</dbReference>
<dbReference type="GO" id="GO:0006417">
    <property type="term" value="P:regulation of translation"/>
    <property type="evidence" value="ECO:0007669"/>
    <property type="project" value="TreeGrafter"/>
</dbReference>
<dbReference type="PROSITE" id="PS50219">
    <property type="entry name" value="CNH"/>
    <property type="match status" value="1"/>
</dbReference>
<name>A0AAN8A741_9SACH</name>
<feature type="compositionally biased region" description="Polar residues" evidence="4">
    <location>
        <begin position="67"/>
        <end position="76"/>
    </location>
</feature>
<evidence type="ECO:0000259" key="5">
    <source>
        <dbReference type="PROSITE" id="PS50219"/>
    </source>
</evidence>
<dbReference type="GO" id="GO:0003729">
    <property type="term" value="F:mRNA binding"/>
    <property type="evidence" value="ECO:0007669"/>
    <property type="project" value="TreeGrafter"/>
</dbReference>
<feature type="region of interest" description="Disordered" evidence="4">
    <location>
        <begin position="1"/>
        <end position="80"/>
    </location>
</feature>
<keyword evidence="8" id="KW-1185">Reference proteome</keyword>
<dbReference type="Gene3D" id="1.25.10.10">
    <property type="entry name" value="Leucine-rich Repeat Variant"/>
    <property type="match status" value="1"/>
</dbReference>
<dbReference type="InterPro" id="IPR001180">
    <property type="entry name" value="CNH_dom"/>
</dbReference>
<gene>
    <name evidence="7" type="ORF">RI543_005128</name>
</gene>
<evidence type="ECO:0000256" key="1">
    <source>
        <dbReference type="ARBA" id="ARBA00022737"/>
    </source>
</evidence>
<dbReference type="GO" id="GO:0005730">
    <property type="term" value="C:nucleolus"/>
    <property type="evidence" value="ECO:0007669"/>
    <property type="project" value="TreeGrafter"/>
</dbReference>
<dbReference type="EMBL" id="JAWIZZ010000073">
    <property type="protein sequence ID" value="KAK5773610.1"/>
    <property type="molecule type" value="Genomic_DNA"/>
</dbReference>
<feature type="repeat" description="Pumilio" evidence="3">
    <location>
        <begin position="127"/>
        <end position="163"/>
    </location>
</feature>
<evidence type="ECO:0000259" key="6">
    <source>
        <dbReference type="PROSITE" id="PS50303"/>
    </source>
</evidence>
<dbReference type="InterPro" id="IPR001313">
    <property type="entry name" value="Pumilio_RNA-bd_rpt"/>
</dbReference>
<dbReference type="SUPFAM" id="SSF48371">
    <property type="entry name" value="ARM repeat"/>
    <property type="match status" value="1"/>
</dbReference>
<keyword evidence="2" id="KW-0694">RNA-binding</keyword>
<dbReference type="PANTHER" id="PTHR13389:SF0">
    <property type="entry name" value="PUMILIO HOMOLOG 3"/>
    <property type="match status" value="1"/>
</dbReference>
<dbReference type="Pfam" id="PF08144">
    <property type="entry name" value="CPL"/>
    <property type="match status" value="1"/>
</dbReference>
<dbReference type="InterPro" id="IPR040059">
    <property type="entry name" value="PUM3"/>
</dbReference>
<evidence type="ECO:0000313" key="7">
    <source>
        <dbReference type="EMBL" id="KAK5773610.1"/>
    </source>
</evidence>
<evidence type="ECO:0000256" key="2">
    <source>
        <dbReference type="ARBA" id="ARBA00022884"/>
    </source>
</evidence>
<evidence type="ECO:0008006" key="9">
    <source>
        <dbReference type="Google" id="ProtNLM"/>
    </source>
</evidence>
<comment type="caution">
    <text evidence="7">The sequence shown here is derived from an EMBL/GenBank/DDBJ whole genome shotgun (WGS) entry which is preliminary data.</text>
</comment>
<accession>A0AAN8A741</accession>
<evidence type="ECO:0000256" key="4">
    <source>
        <dbReference type="SAM" id="MobiDB-lite"/>
    </source>
</evidence>
<feature type="compositionally biased region" description="Acidic residues" evidence="4">
    <location>
        <begin position="30"/>
        <end position="63"/>
    </location>
</feature>
<feature type="repeat" description="Pumilio" evidence="3">
    <location>
        <begin position="200"/>
        <end position="236"/>
    </location>
</feature>
<dbReference type="InterPro" id="IPR033133">
    <property type="entry name" value="PUM-HD"/>
</dbReference>
<dbReference type="PROSITE" id="PS50303">
    <property type="entry name" value="PUM_HD"/>
    <property type="match status" value="1"/>
</dbReference>
<dbReference type="InterPro" id="IPR016024">
    <property type="entry name" value="ARM-type_fold"/>
</dbReference>
<evidence type="ECO:0000256" key="3">
    <source>
        <dbReference type="PROSITE-ProRule" id="PRU00317"/>
    </source>
</evidence>
<dbReference type="SMART" id="SM00025">
    <property type="entry name" value="Pumilio"/>
    <property type="match status" value="7"/>
</dbReference>